<dbReference type="PRINTS" id="PR00344">
    <property type="entry name" value="BCTRLSENSOR"/>
</dbReference>
<dbReference type="Proteomes" id="UP000271380">
    <property type="component" value="Chromosome"/>
</dbReference>
<evidence type="ECO:0000313" key="18">
    <source>
        <dbReference type="Proteomes" id="UP000271380"/>
    </source>
</evidence>
<dbReference type="Gene3D" id="6.10.340.10">
    <property type="match status" value="1"/>
</dbReference>
<feature type="transmembrane region" description="Helical" evidence="12">
    <location>
        <begin position="20"/>
        <end position="43"/>
    </location>
</feature>
<dbReference type="Pfam" id="PF02518">
    <property type="entry name" value="HATPase_c"/>
    <property type="match status" value="1"/>
</dbReference>
<keyword evidence="6 15" id="KW-0808">Transferase</keyword>
<evidence type="ECO:0000256" key="4">
    <source>
        <dbReference type="ARBA" id="ARBA00012438"/>
    </source>
</evidence>
<evidence type="ECO:0000256" key="6">
    <source>
        <dbReference type="ARBA" id="ARBA00022679"/>
    </source>
</evidence>
<keyword evidence="10" id="KW-0902">Two-component regulatory system</keyword>
<dbReference type="CDD" id="cd06225">
    <property type="entry name" value="HAMP"/>
    <property type="match status" value="1"/>
</dbReference>
<feature type="domain" description="Histidine kinase" evidence="13">
    <location>
        <begin position="254"/>
        <end position="466"/>
    </location>
</feature>
<dbReference type="OrthoDB" id="9786919at2"/>
<keyword evidence="11 12" id="KW-0472">Membrane</keyword>
<keyword evidence="8 15" id="KW-0418">Kinase</keyword>
<dbReference type="GO" id="GO:0005886">
    <property type="term" value="C:plasma membrane"/>
    <property type="evidence" value="ECO:0007669"/>
    <property type="project" value="UniProtKB-SubCell"/>
</dbReference>
<dbReference type="CDD" id="cd00082">
    <property type="entry name" value="HisKA"/>
    <property type="match status" value="1"/>
</dbReference>
<proteinExistence type="predicted"/>
<dbReference type="STRING" id="35755.UL82_02765"/>
<dbReference type="Proteomes" id="UP000033457">
    <property type="component" value="Chromosome"/>
</dbReference>
<dbReference type="PANTHER" id="PTHR45436">
    <property type="entry name" value="SENSOR HISTIDINE KINASE YKOH"/>
    <property type="match status" value="1"/>
</dbReference>
<feature type="transmembrane region" description="Helical" evidence="12">
    <location>
        <begin position="164"/>
        <end position="185"/>
    </location>
</feature>
<dbReference type="EMBL" id="LR134377">
    <property type="protein sequence ID" value="VEH04520.1"/>
    <property type="molecule type" value="Genomic_DNA"/>
</dbReference>
<dbReference type="SMART" id="SM00304">
    <property type="entry name" value="HAMP"/>
    <property type="match status" value="1"/>
</dbReference>
<dbReference type="GO" id="GO:0000155">
    <property type="term" value="F:phosphorelay sensor kinase activity"/>
    <property type="evidence" value="ECO:0007669"/>
    <property type="project" value="InterPro"/>
</dbReference>
<dbReference type="GO" id="GO:0005509">
    <property type="term" value="F:calcium ion binding"/>
    <property type="evidence" value="ECO:0007669"/>
    <property type="project" value="UniProtKB-ARBA"/>
</dbReference>
<dbReference type="CDD" id="cd00075">
    <property type="entry name" value="HATPase"/>
    <property type="match status" value="1"/>
</dbReference>
<dbReference type="InterPro" id="IPR004358">
    <property type="entry name" value="Sig_transdc_His_kin-like_C"/>
</dbReference>
<accession>A0A0F6QYT9</accession>
<evidence type="ECO:0000256" key="1">
    <source>
        <dbReference type="ARBA" id="ARBA00000085"/>
    </source>
</evidence>
<evidence type="ECO:0000256" key="10">
    <source>
        <dbReference type="ARBA" id="ARBA00023012"/>
    </source>
</evidence>
<dbReference type="HOGENOM" id="CLU_000445_89_6_11"/>
<keyword evidence="17" id="KW-1185">Reference proteome</keyword>
<name>A0A0F6QYT9_9CORY</name>
<evidence type="ECO:0000313" key="15">
    <source>
        <dbReference type="EMBL" id="AKE40777.1"/>
    </source>
</evidence>
<evidence type="ECO:0000259" key="13">
    <source>
        <dbReference type="PROSITE" id="PS50109"/>
    </source>
</evidence>
<evidence type="ECO:0000256" key="11">
    <source>
        <dbReference type="ARBA" id="ARBA00023136"/>
    </source>
</evidence>
<dbReference type="SMART" id="SM00388">
    <property type="entry name" value="HisKA"/>
    <property type="match status" value="1"/>
</dbReference>
<evidence type="ECO:0000256" key="9">
    <source>
        <dbReference type="ARBA" id="ARBA00022989"/>
    </source>
</evidence>
<dbReference type="SUPFAM" id="SSF55874">
    <property type="entry name" value="ATPase domain of HSP90 chaperone/DNA topoisomerase II/histidine kinase"/>
    <property type="match status" value="1"/>
</dbReference>
<dbReference type="InterPro" id="IPR005467">
    <property type="entry name" value="His_kinase_dom"/>
</dbReference>
<evidence type="ECO:0000256" key="8">
    <source>
        <dbReference type="ARBA" id="ARBA00022777"/>
    </source>
</evidence>
<keyword evidence="7 12" id="KW-0812">Transmembrane</keyword>
<dbReference type="InterPro" id="IPR003594">
    <property type="entry name" value="HATPase_dom"/>
</dbReference>
<evidence type="ECO:0000313" key="17">
    <source>
        <dbReference type="Proteomes" id="UP000033457"/>
    </source>
</evidence>
<dbReference type="FunFam" id="3.30.565.10:FF:000006">
    <property type="entry name" value="Sensor histidine kinase WalK"/>
    <property type="match status" value="1"/>
</dbReference>
<dbReference type="Pfam" id="PF00672">
    <property type="entry name" value="HAMP"/>
    <property type="match status" value="1"/>
</dbReference>
<dbReference type="Pfam" id="PF00512">
    <property type="entry name" value="HisKA"/>
    <property type="match status" value="1"/>
</dbReference>
<gene>
    <name evidence="15" type="primary">phoS</name>
    <name evidence="16" type="ORF">NCTC949_00138</name>
    <name evidence="15" type="ORF">UL82_02765</name>
</gene>
<evidence type="ECO:0000259" key="14">
    <source>
        <dbReference type="PROSITE" id="PS50885"/>
    </source>
</evidence>
<dbReference type="PANTHER" id="PTHR45436:SF5">
    <property type="entry name" value="SENSOR HISTIDINE KINASE TRCS"/>
    <property type="match status" value="1"/>
</dbReference>
<evidence type="ECO:0000256" key="7">
    <source>
        <dbReference type="ARBA" id="ARBA00022692"/>
    </source>
</evidence>
<reference evidence="16 18" key="2">
    <citation type="submission" date="2018-12" db="EMBL/GenBank/DDBJ databases">
        <authorList>
            <consortium name="Pathogen Informatics"/>
        </authorList>
    </citation>
    <scope>NUCLEOTIDE SEQUENCE [LARGE SCALE GENOMIC DNA]</scope>
    <source>
        <strain evidence="16 18">NCTC949</strain>
    </source>
</reference>
<dbReference type="SUPFAM" id="SSF47384">
    <property type="entry name" value="Homodimeric domain of signal transducing histidine kinase"/>
    <property type="match status" value="1"/>
</dbReference>
<comment type="catalytic activity">
    <reaction evidence="1">
        <text>ATP + protein L-histidine = ADP + protein N-phospho-L-histidine.</text>
        <dbReference type="EC" id="2.7.13.3"/>
    </reaction>
</comment>
<dbReference type="Gene3D" id="1.10.287.130">
    <property type="match status" value="1"/>
</dbReference>
<dbReference type="RefSeq" id="WP_126316279.1">
    <property type="nucleotide sequence ID" value="NZ_CP011312.1"/>
</dbReference>
<dbReference type="Gene3D" id="3.30.565.10">
    <property type="entry name" value="Histidine kinase-like ATPase, C-terminal domain"/>
    <property type="match status" value="1"/>
</dbReference>
<reference evidence="15 17" key="1">
    <citation type="journal article" date="2015" name="Genome Announc.">
        <title>Complete Genome Sequence of Corynebacterium kutscheri DSM 20755, a Corynebacterial Type Strain with Remarkably Low G+C Content of Chromosomal DNA.</title>
        <authorList>
            <person name="Ruckert C."/>
            <person name="Albersmeier A."/>
            <person name="Winkler A."/>
            <person name="Tauch A."/>
        </authorList>
    </citation>
    <scope>NUCLEOTIDE SEQUENCE [LARGE SCALE GENOMIC DNA]</scope>
    <source>
        <strain evidence="15 17">DSM 20755</strain>
    </source>
</reference>
<keyword evidence="5" id="KW-0597">Phosphoprotein</keyword>
<keyword evidence="9 12" id="KW-1133">Transmembrane helix</keyword>
<dbReference type="FunFam" id="1.10.287.130:FF:000001">
    <property type="entry name" value="Two-component sensor histidine kinase"/>
    <property type="match status" value="1"/>
</dbReference>
<evidence type="ECO:0000256" key="3">
    <source>
        <dbReference type="ARBA" id="ARBA00004236"/>
    </source>
</evidence>
<dbReference type="PROSITE" id="PS50885">
    <property type="entry name" value="HAMP"/>
    <property type="match status" value="1"/>
</dbReference>
<dbReference type="EMBL" id="CP011312">
    <property type="protein sequence ID" value="AKE40777.1"/>
    <property type="molecule type" value="Genomic_DNA"/>
</dbReference>
<feature type="domain" description="HAMP" evidence="14">
    <location>
        <begin position="186"/>
        <end position="239"/>
    </location>
</feature>
<dbReference type="EC" id="2.7.13.3" evidence="4"/>
<dbReference type="PROSITE" id="PS50109">
    <property type="entry name" value="HIS_KIN"/>
    <property type="match status" value="1"/>
</dbReference>
<dbReference type="InterPro" id="IPR036890">
    <property type="entry name" value="HATPase_C_sf"/>
</dbReference>
<evidence type="ECO:0000313" key="16">
    <source>
        <dbReference type="EMBL" id="VEH04520.1"/>
    </source>
</evidence>
<evidence type="ECO:0000256" key="2">
    <source>
        <dbReference type="ARBA" id="ARBA00001968"/>
    </source>
</evidence>
<dbReference type="InterPro" id="IPR036097">
    <property type="entry name" value="HisK_dim/P_sf"/>
</dbReference>
<organism evidence="15 17">
    <name type="scientific">Corynebacterium kutscheri</name>
    <dbReference type="NCBI Taxonomy" id="35755"/>
    <lineage>
        <taxon>Bacteria</taxon>
        <taxon>Bacillati</taxon>
        <taxon>Actinomycetota</taxon>
        <taxon>Actinomycetes</taxon>
        <taxon>Mycobacteriales</taxon>
        <taxon>Corynebacteriaceae</taxon>
        <taxon>Corynebacterium</taxon>
    </lineage>
</organism>
<dbReference type="SUPFAM" id="SSF158472">
    <property type="entry name" value="HAMP domain-like"/>
    <property type="match status" value="1"/>
</dbReference>
<dbReference type="SMART" id="SM00387">
    <property type="entry name" value="HATPase_c"/>
    <property type="match status" value="1"/>
</dbReference>
<dbReference type="AlphaFoldDB" id="A0A0F6QYT9"/>
<sequence>MADKTSGNSTKTRIKKGVPLRFSLVFLVVAITGMGLFSSALIVQEAMESVIFGRIDDNLEHALDGWAAKDDLFLGGNISAARPPNDYFVVRVDISGTVQTYGSLDSYPDFDSIYVDRGPQTVDSGKNSTERGQWRAIAISESSSFLVVAKQINQEFAILHRLAVLQWIIGIAVLVALGLVAFWLLNRTLIPLRGVERTAQAIARGELDSRVPGLPENTEVGSLAKSFNMMLEKLQHTVEELRGKEEQMRRFVGDASHELRTPLTSVKGYAELYRSGATSDANMVINKIGEEATRMSLLVEDLLALTRSEGARYDEAPVDLLELSLAVASSLKVAYPERTINVRPETDGIPMVIGDVSRLHQVLANLSVNALTHGGDDAEVTIRLRDDDKTAIIEVIDNGVGMDVEDSMHIFERFYRADTSRTRATGGSGLGLAIVKSIVESHGGEVTVDSIKGEGTTFMVRLPLIEEKQ</sequence>
<dbReference type="KEGG" id="cku:UL82_02765"/>
<evidence type="ECO:0000256" key="12">
    <source>
        <dbReference type="SAM" id="Phobius"/>
    </source>
</evidence>
<comment type="subcellular location">
    <subcellularLocation>
        <location evidence="3">Cell membrane</location>
    </subcellularLocation>
</comment>
<comment type="cofactor">
    <cofactor evidence="2">
        <name>a divalent metal cation</name>
        <dbReference type="ChEBI" id="CHEBI:60240"/>
    </cofactor>
</comment>
<dbReference type="InterPro" id="IPR003661">
    <property type="entry name" value="HisK_dim/P_dom"/>
</dbReference>
<protein>
    <recommendedName>
        <fullName evidence="4">histidine kinase</fullName>
        <ecNumber evidence="4">2.7.13.3</ecNumber>
    </recommendedName>
</protein>
<dbReference type="InterPro" id="IPR050428">
    <property type="entry name" value="TCS_sensor_his_kinase"/>
</dbReference>
<dbReference type="InterPro" id="IPR003660">
    <property type="entry name" value="HAMP_dom"/>
</dbReference>
<evidence type="ECO:0000256" key="5">
    <source>
        <dbReference type="ARBA" id="ARBA00022553"/>
    </source>
</evidence>